<gene>
    <name evidence="1" type="ORF">IM532_04460</name>
</gene>
<dbReference type="Proteomes" id="UP000608754">
    <property type="component" value="Unassembled WGS sequence"/>
</dbReference>
<name>A0A8J7K3X2_9FLAO</name>
<accession>A0A8J7K3X2</accession>
<dbReference type="RefSeq" id="WP_194182229.1">
    <property type="nucleotide sequence ID" value="NZ_JADGIK010000002.1"/>
</dbReference>
<proteinExistence type="predicted"/>
<protein>
    <submittedName>
        <fullName evidence="1">Uncharacterized protein</fullName>
    </submittedName>
</protein>
<sequence>MKKALECALILTDKHLVISKKIQECSNYTIQKKLRHQQSFIEQQIIQFLEEIQEFKDLIMLQNDLKMLYIKLINYYSKQIHLKINRFQMELDLLEFESKFALTAFSAKKHKIHNHEIEIIQQKLNSYYQLIKK</sequence>
<keyword evidence="2" id="KW-1185">Reference proteome</keyword>
<dbReference type="AlphaFoldDB" id="A0A8J7K3X2"/>
<organism evidence="1 2">
    <name type="scientific">Faecalibacter rhinopitheci</name>
    <dbReference type="NCBI Taxonomy" id="2779678"/>
    <lineage>
        <taxon>Bacteria</taxon>
        <taxon>Pseudomonadati</taxon>
        <taxon>Bacteroidota</taxon>
        <taxon>Flavobacteriia</taxon>
        <taxon>Flavobacteriales</taxon>
        <taxon>Weeksellaceae</taxon>
        <taxon>Faecalibacter</taxon>
    </lineage>
</organism>
<comment type="caution">
    <text evidence="1">The sequence shown here is derived from an EMBL/GenBank/DDBJ whole genome shotgun (WGS) entry which is preliminary data.</text>
</comment>
<reference evidence="1" key="1">
    <citation type="submission" date="2020-10" db="EMBL/GenBank/DDBJ databases">
        <authorList>
            <person name="Lu T."/>
            <person name="Wang Q."/>
            <person name="Han X."/>
        </authorList>
    </citation>
    <scope>NUCLEOTIDE SEQUENCE</scope>
    <source>
        <strain evidence="1">WQ 117</strain>
    </source>
</reference>
<evidence type="ECO:0000313" key="2">
    <source>
        <dbReference type="Proteomes" id="UP000608754"/>
    </source>
</evidence>
<dbReference type="EMBL" id="JADGIK010000002">
    <property type="protein sequence ID" value="MBF0596704.1"/>
    <property type="molecule type" value="Genomic_DNA"/>
</dbReference>
<evidence type="ECO:0000313" key="1">
    <source>
        <dbReference type="EMBL" id="MBF0596704.1"/>
    </source>
</evidence>